<dbReference type="InterPro" id="IPR010982">
    <property type="entry name" value="Lambda_DNA-bd_dom_sf"/>
</dbReference>
<name>A0A845QM99_9FIRM</name>
<gene>
    <name evidence="1" type="ORF">D0435_09145</name>
</gene>
<reference evidence="1 2" key="1">
    <citation type="submission" date="2018-08" db="EMBL/GenBank/DDBJ databases">
        <title>Murine metabolic-syndrome-specific gut microbial biobank.</title>
        <authorList>
            <person name="Liu C."/>
        </authorList>
    </citation>
    <scope>NUCLEOTIDE SEQUENCE [LARGE SCALE GENOMIC DNA]</scope>
    <source>
        <strain evidence="1 2">28</strain>
    </source>
</reference>
<comment type="caution">
    <text evidence="1">The sequence shown here is derived from an EMBL/GenBank/DDBJ whole genome shotgun (WGS) entry which is preliminary data.</text>
</comment>
<dbReference type="AlphaFoldDB" id="A0A845QM99"/>
<dbReference type="SUPFAM" id="SSF47413">
    <property type="entry name" value="lambda repressor-like DNA-binding domains"/>
    <property type="match status" value="1"/>
</dbReference>
<keyword evidence="2" id="KW-1185">Reference proteome</keyword>
<accession>A0A845QM99</accession>
<dbReference type="GO" id="GO:0003677">
    <property type="term" value="F:DNA binding"/>
    <property type="evidence" value="ECO:0007669"/>
    <property type="project" value="InterPro"/>
</dbReference>
<protein>
    <submittedName>
        <fullName evidence="1">Transcriptional regulator</fullName>
    </submittedName>
</protein>
<sequence length="71" mass="8065">MVLMMKKKIEVLLAANDMNVVDLAKCLGTSSQNLYNKLSRDNFKVKDLEDIAEATESELEIRFITKDGMKI</sequence>
<evidence type="ECO:0000313" key="2">
    <source>
        <dbReference type="Proteomes" id="UP000446866"/>
    </source>
</evidence>
<dbReference type="Proteomes" id="UP000446866">
    <property type="component" value="Unassembled WGS sequence"/>
</dbReference>
<proteinExistence type="predicted"/>
<evidence type="ECO:0000313" key="1">
    <source>
        <dbReference type="EMBL" id="NBH61817.1"/>
    </source>
</evidence>
<organism evidence="1 2">
    <name type="scientific">Anaerotruncus colihominis</name>
    <dbReference type="NCBI Taxonomy" id="169435"/>
    <lineage>
        <taxon>Bacteria</taxon>
        <taxon>Bacillati</taxon>
        <taxon>Bacillota</taxon>
        <taxon>Clostridia</taxon>
        <taxon>Eubacteriales</taxon>
        <taxon>Oscillospiraceae</taxon>
        <taxon>Anaerotruncus</taxon>
    </lineage>
</organism>
<dbReference type="EMBL" id="QXWK01000015">
    <property type="protein sequence ID" value="NBH61817.1"/>
    <property type="molecule type" value="Genomic_DNA"/>
</dbReference>